<sequence length="127" mass="13249">MAGLALLIGMIWQLTEMGRIVSVAFQVFQFQLALGVQGLAVVLLMAGGALLCLRVGLGRFLIPAGTVLLLVQVGLTAADVTGFISTVAVFHAIGLQDVVMLTLLFALAGSLLGLLPSTARWVSTLRT</sequence>
<comment type="caution">
    <text evidence="2">The sequence shown here is derived from an EMBL/GenBank/DDBJ whole genome shotgun (WGS) entry which is preliminary data.</text>
</comment>
<feature type="transmembrane region" description="Helical" evidence="1">
    <location>
        <begin position="60"/>
        <end position="93"/>
    </location>
</feature>
<keyword evidence="3" id="KW-1185">Reference proteome</keyword>
<dbReference type="RefSeq" id="WP_319971596.1">
    <property type="nucleotide sequence ID" value="NZ_JAXAVW010000046.1"/>
</dbReference>
<accession>A0ABU4TEK6</accession>
<organism evidence="2 3">
    <name type="scientific">Lentzea miocenica</name>
    <dbReference type="NCBI Taxonomy" id="3095431"/>
    <lineage>
        <taxon>Bacteria</taxon>
        <taxon>Bacillati</taxon>
        <taxon>Actinomycetota</taxon>
        <taxon>Actinomycetes</taxon>
        <taxon>Pseudonocardiales</taxon>
        <taxon>Pseudonocardiaceae</taxon>
        <taxon>Lentzea</taxon>
    </lineage>
</organism>
<feature type="transmembrane region" description="Helical" evidence="1">
    <location>
        <begin position="99"/>
        <end position="122"/>
    </location>
</feature>
<keyword evidence="1" id="KW-1133">Transmembrane helix</keyword>
<feature type="transmembrane region" description="Helical" evidence="1">
    <location>
        <begin position="32"/>
        <end position="53"/>
    </location>
</feature>
<proteinExistence type="predicted"/>
<dbReference type="EMBL" id="JAXAVW010000046">
    <property type="protein sequence ID" value="MDX8036603.1"/>
    <property type="molecule type" value="Genomic_DNA"/>
</dbReference>
<keyword evidence="1" id="KW-0472">Membrane</keyword>
<evidence type="ECO:0000313" key="2">
    <source>
        <dbReference type="EMBL" id="MDX8036603.1"/>
    </source>
</evidence>
<keyword evidence="1" id="KW-0812">Transmembrane</keyword>
<protein>
    <submittedName>
        <fullName evidence="2">Uncharacterized protein</fullName>
    </submittedName>
</protein>
<evidence type="ECO:0000256" key="1">
    <source>
        <dbReference type="SAM" id="Phobius"/>
    </source>
</evidence>
<reference evidence="2 3" key="1">
    <citation type="submission" date="2023-11" db="EMBL/GenBank/DDBJ databases">
        <title>Lentzea sokolovensis, sp. nov., Lentzea kristufkii, sp. nov., and Lentzea miocenensis, sp. nov., rare actinobacteria from Sokolov Coal Basin, Miocene lacustrine sediment, Czech Republic.</title>
        <authorList>
            <person name="Lara A."/>
            <person name="Kotroba L."/>
            <person name="Nouioui I."/>
            <person name="Neumann-Schaal M."/>
            <person name="Mast Y."/>
            <person name="Chronakova A."/>
        </authorList>
    </citation>
    <scope>NUCLEOTIDE SEQUENCE [LARGE SCALE GENOMIC DNA]</scope>
    <source>
        <strain evidence="2 3">BCCO 10_0856</strain>
    </source>
</reference>
<evidence type="ECO:0000313" key="3">
    <source>
        <dbReference type="Proteomes" id="UP001285521"/>
    </source>
</evidence>
<name>A0ABU4TEK6_9PSEU</name>
<dbReference type="Proteomes" id="UP001285521">
    <property type="component" value="Unassembled WGS sequence"/>
</dbReference>
<gene>
    <name evidence="2" type="ORF">SK803_40960</name>
</gene>